<dbReference type="GO" id="GO:0016887">
    <property type="term" value="F:ATP hydrolysis activity"/>
    <property type="evidence" value="ECO:0007669"/>
    <property type="project" value="InterPro"/>
</dbReference>
<name>Q9SUD2_ARATH</name>
<dbReference type="EMBL" id="AL035524">
    <property type="protein sequence ID" value="CAB36776.1"/>
    <property type="molecule type" value="Genomic_DNA"/>
</dbReference>
<dbReference type="PANTHER" id="PTHR12169">
    <property type="entry name" value="ATPASE N2B"/>
    <property type="match status" value="1"/>
</dbReference>
<keyword evidence="2" id="KW-0067">ATP-binding</keyword>
<dbReference type="GO" id="GO:0005524">
    <property type="term" value="F:ATP binding"/>
    <property type="evidence" value="ECO:0007669"/>
    <property type="project" value="UniProtKB-KW"/>
</dbReference>
<dbReference type="AlphaFoldDB" id="Q9SUD2"/>
<reference key="1">
    <citation type="journal article" date="1999" name="Nature">
        <title>Sequence and analysis of chromosome 4 of the plant Arabidopsis thaliana.</title>
        <authorList>
            <consortium name="EU"/>
            <consortium name="CSHL and WU Arabidopsis Sequencing Project"/>
            <person name="Mayer K."/>
            <person name="Schuller C."/>
            <person name="Wambutt R."/>
            <person name="Murphy G."/>
            <person name="Volckaert G."/>
            <person name="Pohl T."/>
            <person name="Dusterhoft A."/>
            <person name="Stiekema W."/>
            <person name="Entian K.D."/>
            <person name="Terryn N."/>
            <person name="Harris B."/>
            <person name="Ansorge W."/>
            <person name="Brandt P."/>
            <person name="Grivell L."/>
            <person name="Rieger M."/>
            <person name="Weichselgartner M."/>
            <person name="de Simone V."/>
            <person name="Obermaier B."/>
            <person name="Mache R."/>
            <person name="Muller M."/>
            <person name="Kreis M."/>
            <person name="Delseny M."/>
            <person name="Puigdomenech P."/>
            <person name="Watson M."/>
            <person name="Schmidtheini T."/>
            <person name="Reichert B."/>
            <person name="Portatelle D."/>
            <person name="Perez-Alonso M."/>
            <person name="Boutry M."/>
            <person name="Bancroft I."/>
            <person name="Vos P."/>
            <person name="Hoheisel J."/>
            <person name="Zimmermann W."/>
            <person name="Wedler H."/>
            <person name="Ridley P."/>
            <person name="Langham S.A."/>
            <person name="McCullagh B."/>
            <person name="Bilham L."/>
            <person name="Robben J."/>
            <person name="Van der Schueren J."/>
            <person name="Grymonprez B."/>
            <person name="Chuang Y.J."/>
            <person name="Vandenbussche F."/>
            <person name="Braeken M."/>
            <person name="Weltjens I."/>
            <person name="Voet M."/>
            <person name="Bastiaens I."/>
            <person name="Aert R."/>
            <person name="Defoor E."/>
            <person name="Weitzenegger T."/>
            <person name="Bothe G."/>
            <person name="Ramsperger U."/>
            <person name="Hilbert H."/>
            <person name="Braun M."/>
            <person name="Holzer E."/>
            <person name="Brandt A."/>
            <person name="Peters S."/>
            <person name="van Staveren M."/>
            <person name="Dirske W."/>
            <person name="Mooijman P."/>
            <person name="Klein Lankhorst R."/>
            <person name="Rose M."/>
            <person name="Hauf J."/>
            <person name="Kotter P."/>
            <person name="Berneiser S."/>
            <person name="Hempel S."/>
            <person name="Feldpausch M."/>
            <person name="Lamberth S."/>
            <person name="Van den Daele H."/>
            <person name="De Keyser A."/>
            <person name="Buysshaert C."/>
            <person name="Gielen J."/>
            <person name="Villarroel R."/>
            <person name="De Clercq R."/>
            <person name="Van Montagu M."/>
            <person name="Rogers J."/>
            <person name="Cronin A."/>
            <person name="Quail M."/>
            <person name="Bray-Allen S."/>
            <person name="Clark L."/>
            <person name="Doggett J."/>
            <person name="Hall S."/>
            <person name="Kay M."/>
            <person name="Lennard N."/>
            <person name="McLay K."/>
            <person name="Mayes R."/>
            <person name="Pettett A."/>
            <person name="Rajandream M.A."/>
            <person name="Lyne M."/>
            <person name="Benes V."/>
            <person name="Rechmann S."/>
            <person name="Borkova D."/>
            <person name="Blocker H."/>
            <person name="Scharfe M."/>
            <person name="Grimm M."/>
            <person name="Lohnert T.H."/>
            <person name="Dose S."/>
            <person name="de Haan M."/>
            <person name="Maarse A."/>
            <person name="Schafer M."/>
            <person name="Muller-Auer S."/>
            <person name="Gabel C."/>
            <person name="Fuchs M."/>
            <person name="Fartmann B."/>
            <person name="Granderath K."/>
            <person name="Dauner D."/>
            <person name="Herzl A."/>
            <person name="Neumann S."/>
            <person name="Argiriou A."/>
            <person name="Vitale D."/>
            <person name="Liguori R."/>
            <person name="Piravandi E."/>
            <person name="Massenet O."/>
            <person name="Quigley F."/>
            <person name="Clabauld G."/>
            <person name="Mundlein A."/>
            <person name="Felber R."/>
            <person name="Schnabl S."/>
            <person name="Hiller R."/>
            <person name="Schmidt W."/>
            <person name="Lecharny A."/>
            <person name="Aubourg S."/>
            <person name="Chefdor F."/>
            <person name="Cooke R."/>
            <person name="Berger C."/>
            <person name="Montfort A."/>
            <person name="Casacuberta E."/>
            <person name="Gibbons T."/>
            <person name="Weber N."/>
            <person name="Vandenbol M."/>
            <person name="Bargues M."/>
            <person name="Terol J."/>
            <person name="Torres A."/>
            <person name="Perez-Perez A."/>
            <person name="Purnelle B."/>
            <person name="Bent E."/>
            <person name="Johnson S."/>
            <person name="Tacon D."/>
            <person name="Jesse T."/>
            <person name="Heijnen L."/>
            <person name="Schwarz S."/>
            <person name="Scholler P."/>
            <person name="Heber S."/>
            <person name="Francs P."/>
            <person name="Bielke C."/>
            <person name="Frishman D."/>
            <person name="Haase D."/>
            <person name="Lemcke K."/>
            <person name="Mewes H.W."/>
            <person name="Stocker S."/>
            <person name="Zaccaria P."/>
            <person name="Bevan M."/>
            <person name="Wilson R.K."/>
            <person name="de la Bastide M."/>
            <person name="Habermann K."/>
            <person name="Parnell L."/>
            <person name="Dedhia N."/>
            <person name="Gnoj L."/>
            <person name="Schutz K."/>
            <person name="Huang E."/>
            <person name="Spiegel L."/>
            <person name="Sehkon M."/>
            <person name="Murray J."/>
            <person name="Sheet P."/>
            <person name="Cordes M."/>
            <person name="Abu-Threideh J."/>
            <person name="Stoneking T."/>
            <person name="Kalicki J."/>
            <person name="Graves T."/>
            <person name="Harmon G."/>
            <person name="Edwards J."/>
            <person name="Latreille P."/>
            <person name="Courtney L."/>
            <person name="Cloud J."/>
            <person name="Abbott A."/>
            <person name="Scott K."/>
            <person name="Johnson D."/>
            <person name="Minx P."/>
            <person name="Bentley D."/>
            <person name="Fulton B."/>
            <person name="Miller N."/>
            <person name="Greco T."/>
            <person name="Kemp K."/>
            <person name="Kramer J."/>
            <person name="Fulton L."/>
            <person name="Mardis E."/>
            <person name="Dante M."/>
            <person name="Pepin K."/>
            <person name="Hillier L."/>
            <person name="Nelson J."/>
            <person name="Spieth J."/>
            <person name="Ryan E."/>
            <person name="Andrews S."/>
            <person name="Geisel C."/>
            <person name="Layman D."/>
            <person name="Du H."/>
            <person name="Ali J."/>
            <person name="Berghoff A."/>
            <person name="Jones K."/>
            <person name="Drone K."/>
            <person name="Cotton M."/>
            <person name="Joshu C."/>
            <person name="Antonoiu B."/>
            <person name="Zidanic M."/>
            <person name="Strong C."/>
            <person name="Sun H."/>
            <person name="Lamar B."/>
            <person name="Yordan C."/>
            <person name="Ma P."/>
            <person name="Zhong J."/>
            <person name="Preston R."/>
            <person name="Vil D."/>
            <person name="Shekher M."/>
            <person name="Matero A."/>
            <person name="Shah R."/>
            <person name="Swaby I.K."/>
            <person name="O'Shaughnessy A."/>
            <person name="Rodriguez M."/>
            <person name="Hoffmann J."/>
            <person name="Till S."/>
            <person name="Granat S."/>
            <person name="Shohdy N."/>
            <person name="Hasegawa A."/>
            <person name="Hameed A."/>
            <person name="Lodhi M."/>
            <person name="Johnson A."/>
            <person name="Chen E."/>
            <person name="Marra M."/>
            <person name="Martienssen R."/>
            <person name="McCombie W.R."/>
        </authorList>
    </citation>
    <scope>NUCLEOTIDE SEQUENCE [LARGE SCALE GENOMIC DNA]</scope>
    <source>
        <strain>cv. Columbia</strain>
    </source>
</reference>
<organism evidence="3">
    <name type="scientific">Arabidopsis thaliana</name>
    <name type="common">Mouse-ear cress</name>
    <dbReference type="NCBI Taxonomy" id="3702"/>
    <lineage>
        <taxon>Eukaryota</taxon>
        <taxon>Viridiplantae</taxon>
        <taxon>Streptophyta</taxon>
        <taxon>Embryophyta</taxon>
        <taxon>Tracheophyta</taxon>
        <taxon>Spermatophyta</taxon>
        <taxon>Magnoliopsida</taxon>
        <taxon>eudicotyledons</taxon>
        <taxon>Gunneridae</taxon>
        <taxon>Pentapetalae</taxon>
        <taxon>rosids</taxon>
        <taxon>malvids</taxon>
        <taxon>Brassicales</taxon>
        <taxon>Brassicaceae</taxon>
        <taxon>Camelineae</taxon>
        <taxon>Arabidopsis</taxon>
    </lineage>
</organism>
<sequence>MRLLLLSLRRVTLFSRHQRYAFAPIHNCLISINPSTSSSSLFSASSFCSSPHSNGDGKIAGPLVEYERRIVAGELLDGDLCQLGTLRELQRLYDELVQSADACRLDRYSASAKLILIWRSRNWKDNAHGLVFSSIKHKGLEDPLEVVGLEIADEAILLCLDEFMVNDVADALILNRLFRHLFNNGIERCVVREIGSSVDYRKLTSAEEGFYFIGKDISGLLKQKFQLLVGDQPAGPQVVEVVMGRKLQVPLAADGCAYFLFEELCDRPLGAADYLGLFKGSPLELLERIVTISDAQQIAPRTSSRSRKSDDPDLCVDNELGFAKDRTISRYDRATVGFTLIYSLD</sequence>
<evidence type="ECO:0000256" key="2">
    <source>
        <dbReference type="ARBA" id="ARBA00022840"/>
    </source>
</evidence>
<dbReference type="Pfam" id="PF03969">
    <property type="entry name" value="AFG1_ATPase"/>
    <property type="match status" value="2"/>
</dbReference>
<gene>
    <name evidence="3" type="primary">T13J8.180</name>
    <name evidence="4" type="ordered locus">At4g28070</name>
</gene>
<dbReference type="ExpressionAtlas" id="Q9SUD2">
    <property type="expression patterns" value="baseline and differential"/>
</dbReference>
<dbReference type="PANTHER" id="PTHR12169:SF31">
    <property type="entry name" value="AFG1-LIKE ATPASE FAMILY PROTEIN"/>
    <property type="match status" value="1"/>
</dbReference>
<reference evidence="3" key="2">
    <citation type="submission" date="1999-02" db="EMBL/GenBank/DDBJ databases">
        <authorList>
            <person name="EU Arabidopsis sequencing project"/>
        </authorList>
    </citation>
    <scope>NUCLEOTIDE SEQUENCE</scope>
</reference>
<evidence type="ECO:0000313" key="3">
    <source>
        <dbReference type="EMBL" id="CAB36776.1"/>
    </source>
</evidence>
<keyword evidence="1" id="KW-0547">Nucleotide-binding</keyword>
<proteinExistence type="predicted"/>
<dbReference type="InterPro" id="IPR005654">
    <property type="entry name" value="ATPase_AFG1-like"/>
</dbReference>
<evidence type="ECO:0000313" key="4">
    <source>
        <dbReference type="EMBL" id="CAB79609.1"/>
    </source>
</evidence>
<reference evidence="4" key="4">
    <citation type="submission" date="2000-03" db="EMBL/GenBank/DDBJ databases">
        <authorList>
            <person name="Pohl T."/>
            <person name="Weizenegger T."/>
            <person name="Mewes H.W."/>
            <person name="Lemcke K."/>
            <person name="Mayer K.F.X."/>
        </authorList>
    </citation>
    <scope>NUCLEOTIDE SEQUENCE</scope>
</reference>
<reference evidence="3" key="3">
    <citation type="submission" date="1999-02" db="EMBL/GenBank/DDBJ databases">
        <authorList>
            <person name="Bevan M."/>
            <person name="Pohl T."/>
            <person name="Weizenegger T."/>
            <person name="Hoheisel J."/>
            <person name="Mewes H.W."/>
            <person name="Mayer K.F.X."/>
            <person name="Schueller C."/>
        </authorList>
    </citation>
    <scope>NUCLEOTIDE SEQUENCE</scope>
</reference>
<protein>
    <submittedName>
        <fullName evidence="4">Uncharacterized protein AT4g28070</fullName>
    </submittedName>
    <submittedName>
        <fullName evidence="3">Uncharacterized protein T13J8.180</fullName>
    </submittedName>
</protein>
<dbReference type="PIR" id="T02908">
    <property type="entry name" value="T02908"/>
</dbReference>
<dbReference type="EMBL" id="AL161572">
    <property type="protein sequence ID" value="CAB79609.1"/>
    <property type="molecule type" value="Genomic_DNA"/>
</dbReference>
<evidence type="ECO:0000256" key="1">
    <source>
        <dbReference type="ARBA" id="ARBA00022741"/>
    </source>
</evidence>
<accession>Q9SUD2</accession>